<evidence type="ECO:0000256" key="6">
    <source>
        <dbReference type="SAM" id="SignalP"/>
    </source>
</evidence>
<dbReference type="SUPFAM" id="SSF100934">
    <property type="entry name" value="Heat shock protein 70kD (HSP70), C-terminal subdomain"/>
    <property type="match status" value="1"/>
</dbReference>
<evidence type="ECO:0000256" key="2">
    <source>
        <dbReference type="ARBA" id="ARBA00022824"/>
    </source>
</evidence>
<keyword evidence="4" id="KW-0143">Chaperone</keyword>
<evidence type="ECO:0000256" key="3">
    <source>
        <dbReference type="ARBA" id="ARBA00022840"/>
    </source>
</evidence>
<dbReference type="GeneID" id="72007392"/>
<evidence type="ECO:0000256" key="5">
    <source>
        <dbReference type="SAM" id="MobiDB-lite"/>
    </source>
</evidence>
<keyword evidence="8" id="KW-1185">Reference proteome</keyword>
<evidence type="ECO:0000256" key="1">
    <source>
        <dbReference type="ARBA" id="ARBA00022741"/>
    </source>
</evidence>
<evidence type="ECO:0000313" key="8">
    <source>
        <dbReference type="Proteomes" id="UP000814176"/>
    </source>
</evidence>
<dbReference type="PANTHER" id="PTHR45639">
    <property type="entry name" value="HSC70CB, ISOFORM G-RELATED"/>
    <property type="match status" value="1"/>
</dbReference>
<feature type="region of interest" description="Disordered" evidence="5">
    <location>
        <begin position="563"/>
        <end position="592"/>
    </location>
</feature>
<dbReference type="CDD" id="cd10230">
    <property type="entry name" value="ASKHA_NBD_HSP70_HYOU1"/>
    <property type="match status" value="1"/>
</dbReference>
<protein>
    <submittedName>
        <fullName evidence="7">Hsp70 protein-domain-containing protein</fullName>
    </submittedName>
</protein>
<organism evidence="7 8">
    <name type="scientific">Rhodofomes roseus</name>
    <dbReference type="NCBI Taxonomy" id="34475"/>
    <lineage>
        <taxon>Eukaryota</taxon>
        <taxon>Fungi</taxon>
        <taxon>Dikarya</taxon>
        <taxon>Basidiomycota</taxon>
        <taxon>Agaricomycotina</taxon>
        <taxon>Agaricomycetes</taxon>
        <taxon>Polyporales</taxon>
        <taxon>Rhodofomes</taxon>
    </lineage>
</organism>
<dbReference type="Pfam" id="PF00012">
    <property type="entry name" value="HSP70"/>
    <property type="match status" value="1"/>
</dbReference>
<proteinExistence type="predicted"/>
<feature type="chain" id="PRO_5045517904" evidence="6">
    <location>
        <begin position="26"/>
        <end position="872"/>
    </location>
</feature>
<dbReference type="InterPro" id="IPR043129">
    <property type="entry name" value="ATPase_NBD"/>
</dbReference>
<name>A0ABQ8KIB9_9APHY</name>
<dbReference type="InterPro" id="IPR013126">
    <property type="entry name" value="Hsp_70_fam"/>
</dbReference>
<dbReference type="SUPFAM" id="SSF53067">
    <property type="entry name" value="Actin-like ATPase domain"/>
    <property type="match status" value="2"/>
</dbReference>
<keyword evidence="3" id="KW-0067">ATP-binding</keyword>
<gene>
    <name evidence="7" type="ORF">C8Q71DRAFT_847542</name>
</gene>
<dbReference type="Gene3D" id="2.60.34.10">
    <property type="entry name" value="Substrate Binding Domain Of DNAk, Chain A, domain 1"/>
    <property type="match status" value="1"/>
</dbReference>
<dbReference type="InterPro" id="IPR029047">
    <property type="entry name" value="HSP70_peptide-bd_sf"/>
</dbReference>
<keyword evidence="6" id="KW-0732">Signal</keyword>
<evidence type="ECO:0000313" key="7">
    <source>
        <dbReference type="EMBL" id="KAH9837711.1"/>
    </source>
</evidence>
<feature type="region of interest" description="Disordered" evidence="5">
    <location>
        <begin position="808"/>
        <end position="872"/>
    </location>
</feature>
<sequence>MMISLYRLCFLVTLLLSTLSENVLASVLAIDYGADWIKASLMKPGVPFDVLLNKDSKRKIQSTVGWKRNDRLFGSDAAAVAGRFPQDSFSSLKFLQAAQYNSPAVSFYKSISTADLVETDRGTVALRRSDGTEWSVEELLAMQLSYVKQLAEDFSGEKVYDVVVTVPPYYTMFERDAIADAIEIAGLRTLALVNDGTAVAVNYAMTRTFPQPEYHVIYDAGASSIRATVVGFSNVAGDPKSKSLTKDSIQIMVEGVGFDRAVGGTELDRRLREIMINDFNRRYKKDIRQDKRGMAKLWKEAGRVKTILSANSDATASVESLAWDIDYRSKITRADFEIACKDLKGEFARPIFDALASAGMTLDSISSVILTGGASRTPMIQAAVKAAVGESKIALNVNADEAAVLGAALHGASLSKQFKTKDIRVTDINPYDIQTSYTADNKKVPNAKPRTINTLIFPAGTKTGTKKTLTLKRTDDFPLKLAYKSSPAPGLPSELLVAKIGGVAEAIKNLTELGATDPVVKATLRYSDSGFASVADAVAYGEIKDDSLTGKLKGLFSGKSDEVVEGEAAEGDQAPFAAPSPSASAAATEQKREDTIPLDVQVDFPSLQPLSVAAKRQSRARLSTIDNEEAGKRRREEARNSLEAYIYKLRDLLDDDNQENPFNKCSREAERKRIAESLKETSAWVSDHGDDADTNQLLAKRSVLEQLERPIFHRYEEIKEFPHALNMSQLMNWQTRIFMKEAKDGLIAAEEGGPPSKWTASEIEGLQKALSDHEQWLDEWVEKQKKVQMDEDPVILTSEMRARAKTLDNALQKLRNKKAPKVPKKTTSTSSSASADATGTEQAESTGTESSRSSASTPSSSSRSTHEKHEEL</sequence>
<feature type="compositionally biased region" description="Low complexity" evidence="5">
    <location>
        <begin position="574"/>
        <end position="587"/>
    </location>
</feature>
<reference evidence="7 8" key="1">
    <citation type="journal article" date="2021" name="Environ. Microbiol.">
        <title>Gene family expansions and transcriptome signatures uncover fungal adaptations to wood decay.</title>
        <authorList>
            <person name="Hage H."/>
            <person name="Miyauchi S."/>
            <person name="Viragh M."/>
            <person name="Drula E."/>
            <person name="Min B."/>
            <person name="Chaduli D."/>
            <person name="Navarro D."/>
            <person name="Favel A."/>
            <person name="Norest M."/>
            <person name="Lesage-Meessen L."/>
            <person name="Balint B."/>
            <person name="Merenyi Z."/>
            <person name="de Eugenio L."/>
            <person name="Morin E."/>
            <person name="Martinez A.T."/>
            <person name="Baldrian P."/>
            <person name="Stursova M."/>
            <person name="Martinez M.J."/>
            <person name="Novotny C."/>
            <person name="Magnuson J.K."/>
            <person name="Spatafora J.W."/>
            <person name="Maurice S."/>
            <person name="Pangilinan J."/>
            <person name="Andreopoulos W."/>
            <person name="LaButti K."/>
            <person name="Hundley H."/>
            <person name="Na H."/>
            <person name="Kuo A."/>
            <person name="Barry K."/>
            <person name="Lipzen A."/>
            <person name="Henrissat B."/>
            <person name="Riley R."/>
            <person name="Ahrendt S."/>
            <person name="Nagy L.G."/>
            <person name="Grigoriev I.V."/>
            <person name="Martin F."/>
            <person name="Rosso M.N."/>
        </authorList>
    </citation>
    <scope>NUCLEOTIDE SEQUENCE [LARGE SCALE GENOMIC DNA]</scope>
    <source>
        <strain evidence="7 8">CIRM-BRFM 1785</strain>
    </source>
</reference>
<feature type="signal peptide" evidence="6">
    <location>
        <begin position="1"/>
        <end position="25"/>
    </location>
</feature>
<dbReference type="Gene3D" id="1.20.1270.10">
    <property type="match status" value="1"/>
</dbReference>
<dbReference type="Proteomes" id="UP000814176">
    <property type="component" value="Unassembled WGS sequence"/>
</dbReference>
<evidence type="ECO:0000256" key="4">
    <source>
        <dbReference type="ARBA" id="ARBA00023186"/>
    </source>
</evidence>
<keyword evidence="2" id="KW-0256">Endoplasmic reticulum</keyword>
<dbReference type="PANTHER" id="PTHR45639:SF3">
    <property type="entry name" value="HYPOXIA UP-REGULATED PROTEIN 1"/>
    <property type="match status" value="1"/>
</dbReference>
<dbReference type="EMBL" id="JADCUA010000008">
    <property type="protein sequence ID" value="KAH9837711.1"/>
    <property type="molecule type" value="Genomic_DNA"/>
</dbReference>
<accession>A0ABQ8KIB9</accession>
<feature type="compositionally biased region" description="Low complexity" evidence="5">
    <location>
        <begin position="825"/>
        <end position="863"/>
    </location>
</feature>
<keyword evidence="1" id="KW-0547">Nucleotide-binding</keyword>
<feature type="compositionally biased region" description="Basic residues" evidence="5">
    <location>
        <begin position="814"/>
        <end position="824"/>
    </location>
</feature>
<dbReference type="RefSeq" id="XP_047779749.1">
    <property type="nucleotide sequence ID" value="XM_047926660.1"/>
</dbReference>
<dbReference type="PRINTS" id="PR00301">
    <property type="entry name" value="HEATSHOCK70"/>
</dbReference>
<dbReference type="InterPro" id="IPR029048">
    <property type="entry name" value="HSP70_C_sf"/>
</dbReference>
<dbReference type="Gene3D" id="3.30.30.30">
    <property type="match status" value="1"/>
</dbReference>
<comment type="caution">
    <text evidence="7">The sequence shown here is derived from an EMBL/GenBank/DDBJ whole genome shotgun (WGS) entry which is preliminary data.</text>
</comment>
<dbReference type="Gene3D" id="3.30.420.40">
    <property type="match status" value="2"/>
</dbReference>
<dbReference type="Gene3D" id="3.90.640.10">
    <property type="entry name" value="Actin, Chain A, domain 4"/>
    <property type="match status" value="1"/>
</dbReference>